<dbReference type="STRING" id="1385699.A7A78_02425"/>
<keyword evidence="1" id="KW-1133">Transmembrane helix</keyword>
<organism evidence="2 3">
    <name type="scientific">Aequorivita soesokkakensis</name>
    <dbReference type="NCBI Taxonomy" id="1385699"/>
    <lineage>
        <taxon>Bacteria</taxon>
        <taxon>Pseudomonadati</taxon>
        <taxon>Bacteroidota</taxon>
        <taxon>Flavobacteriia</taxon>
        <taxon>Flavobacteriales</taxon>
        <taxon>Flavobacteriaceae</taxon>
        <taxon>Aequorivita</taxon>
    </lineage>
</organism>
<evidence type="ECO:0000256" key="1">
    <source>
        <dbReference type="SAM" id="Phobius"/>
    </source>
</evidence>
<name>A0A1A9LIQ1_9FLAO</name>
<feature type="transmembrane region" description="Helical" evidence="1">
    <location>
        <begin position="168"/>
        <end position="188"/>
    </location>
</feature>
<accession>A0A1A9LIQ1</accession>
<keyword evidence="3" id="KW-1185">Reference proteome</keyword>
<reference evidence="2 3" key="1">
    <citation type="submission" date="2016-05" db="EMBL/GenBank/DDBJ databases">
        <title>Genome sequencing of Vitellibacter soesokkakensis RSSK-12.</title>
        <authorList>
            <person name="Thevarajoo S."/>
            <person name="Selvaratnam C."/>
            <person name="Goh K.M."/>
            <person name="Chan K.-G."/>
            <person name="Chong C.S."/>
        </authorList>
    </citation>
    <scope>NUCLEOTIDE SEQUENCE [LARGE SCALE GENOMIC DNA]</scope>
    <source>
        <strain evidence="2 3">RSSK-12</strain>
    </source>
</reference>
<sequence>MFSRTNLENQLLKYRSKRIDEQSVMEEVQRIFSENEMQREEIVSALTEKSVEVENEFNFDLLDTNHIFHIEDIKNLCINYRLRFLDSHFFKGDFPEEAISEVRNLEKKHQIPLKNFKIVAPAKLLKLENADDPLLFAPMGNDYFYLIHKWGNDLHPFRKLLMWPYKSFENLVFTVAVLSLLITSLMPMQWFTPNATFQEYLFLFLIIFKGVGGMVIFYGFSKGKNFNGAIWNSKYYNA</sequence>
<gene>
    <name evidence="2" type="ORF">A7A78_02425</name>
</gene>
<evidence type="ECO:0000313" key="2">
    <source>
        <dbReference type="EMBL" id="OAD92784.1"/>
    </source>
</evidence>
<dbReference type="OrthoDB" id="1425482at2"/>
<evidence type="ECO:0000313" key="3">
    <source>
        <dbReference type="Proteomes" id="UP000077552"/>
    </source>
</evidence>
<proteinExistence type="predicted"/>
<protein>
    <submittedName>
        <fullName evidence="2">Uncharacterized protein</fullName>
    </submittedName>
</protein>
<keyword evidence="1" id="KW-0472">Membrane</keyword>
<comment type="caution">
    <text evidence="2">The sequence shown here is derived from an EMBL/GenBank/DDBJ whole genome shotgun (WGS) entry which is preliminary data.</text>
</comment>
<dbReference type="Proteomes" id="UP000077552">
    <property type="component" value="Unassembled WGS sequence"/>
</dbReference>
<dbReference type="EMBL" id="LXIE01000001">
    <property type="protein sequence ID" value="OAD92784.1"/>
    <property type="molecule type" value="Genomic_DNA"/>
</dbReference>
<dbReference type="RefSeq" id="WP_068760827.1">
    <property type="nucleotide sequence ID" value="NZ_LXIE01000001.1"/>
</dbReference>
<dbReference type="AlphaFoldDB" id="A0A1A9LIQ1"/>
<keyword evidence="1" id="KW-0812">Transmembrane</keyword>
<feature type="transmembrane region" description="Helical" evidence="1">
    <location>
        <begin position="200"/>
        <end position="220"/>
    </location>
</feature>